<dbReference type="Pfam" id="PF13181">
    <property type="entry name" value="TPR_8"/>
    <property type="match status" value="1"/>
</dbReference>
<comment type="caution">
    <text evidence="3">The sequence shown here is derived from an EMBL/GenBank/DDBJ whole genome shotgun (WGS) entry which is preliminary data.</text>
</comment>
<evidence type="ECO:0000313" key="4">
    <source>
        <dbReference type="Proteomes" id="UP000829196"/>
    </source>
</evidence>
<dbReference type="InterPro" id="IPR011990">
    <property type="entry name" value="TPR-like_helical_dom_sf"/>
</dbReference>
<proteinExistence type="predicted"/>
<keyword evidence="1" id="KW-0802">TPR repeat</keyword>
<dbReference type="SMR" id="A0A8T3A212"/>
<evidence type="ECO:0000313" key="3">
    <source>
        <dbReference type="EMBL" id="KAI0488428.1"/>
    </source>
</evidence>
<name>A0A8T3A212_DENNO</name>
<evidence type="ECO:0000256" key="2">
    <source>
        <dbReference type="SAM" id="Coils"/>
    </source>
</evidence>
<evidence type="ECO:0000256" key="1">
    <source>
        <dbReference type="PROSITE-ProRule" id="PRU00339"/>
    </source>
</evidence>
<organism evidence="3 4">
    <name type="scientific">Dendrobium nobile</name>
    <name type="common">Orchid</name>
    <dbReference type="NCBI Taxonomy" id="94219"/>
    <lineage>
        <taxon>Eukaryota</taxon>
        <taxon>Viridiplantae</taxon>
        <taxon>Streptophyta</taxon>
        <taxon>Embryophyta</taxon>
        <taxon>Tracheophyta</taxon>
        <taxon>Spermatophyta</taxon>
        <taxon>Magnoliopsida</taxon>
        <taxon>Liliopsida</taxon>
        <taxon>Asparagales</taxon>
        <taxon>Orchidaceae</taxon>
        <taxon>Epidendroideae</taxon>
        <taxon>Malaxideae</taxon>
        <taxon>Dendrobiinae</taxon>
        <taxon>Dendrobium</taxon>
    </lineage>
</organism>
<gene>
    <name evidence="3" type="ORF">KFK09_028259</name>
</gene>
<dbReference type="InterPro" id="IPR044631">
    <property type="entry name" value="ETO1-like"/>
</dbReference>
<reference evidence="3" key="1">
    <citation type="journal article" date="2022" name="Front. Genet.">
        <title>Chromosome-Scale Assembly of the Dendrobium nobile Genome Provides Insights Into the Molecular Mechanism of the Biosynthesis of the Medicinal Active Ingredient of Dendrobium.</title>
        <authorList>
            <person name="Xu Q."/>
            <person name="Niu S.-C."/>
            <person name="Li K.-L."/>
            <person name="Zheng P.-J."/>
            <person name="Zhang X.-J."/>
            <person name="Jia Y."/>
            <person name="Liu Y."/>
            <person name="Niu Y.-X."/>
            <person name="Yu L.-H."/>
            <person name="Chen D.-F."/>
            <person name="Zhang G.-Q."/>
        </authorList>
    </citation>
    <scope>NUCLEOTIDE SEQUENCE</scope>
    <source>
        <tissue evidence="3">Leaf</tissue>
    </source>
</reference>
<protein>
    <submittedName>
        <fullName evidence="3">Uncharacterized protein</fullName>
    </submittedName>
</protein>
<dbReference type="EMBL" id="JAGYWB010000019">
    <property type="protein sequence ID" value="KAI0488428.1"/>
    <property type="molecule type" value="Genomic_DNA"/>
</dbReference>
<keyword evidence="4" id="KW-1185">Reference proteome</keyword>
<dbReference type="OrthoDB" id="1899679at2759"/>
<feature type="repeat" description="TPR" evidence="1">
    <location>
        <begin position="150"/>
        <end position="183"/>
    </location>
</feature>
<dbReference type="InterPro" id="IPR019734">
    <property type="entry name" value="TPR_rpt"/>
</dbReference>
<dbReference type="PANTHER" id="PTHR44203">
    <property type="entry name" value="ETO1-RELATED"/>
    <property type="match status" value="1"/>
</dbReference>
<sequence>MRLGLPKRFCQHLDTRGHNDLSSTTWYHPGRSANDSCLNEDALIKGLTFAHCLALILSASEAFAIRSAQNKLSPCLRLYLKPPRFHRSGGESRRAGVNLAFGFCEFRESHSSLYHLIRQSALEVQEASSSEVIQQLEQANNCASNNLRKEQAYNNMGSFYVDCDRLDEAAECYIKALAVKHTRAHQGLACVYYLKNQKKAAYDEMTKLIERAKNNASTYEKRSEYCGLDMARSDLNMASKLDPLRTYPYRYSAAGR</sequence>
<dbReference type="GO" id="GO:0010105">
    <property type="term" value="P:negative regulation of ethylene-activated signaling pathway"/>
    <property type="evidence" value="ECO:0007669"/>
    <property type="project" value="InterPro"/>
</dbReference>
<feature type="coiled-coil region" evidence="2">
    <location>
        <begin position="195"/>
        <end position="222"/>
    </location>
</feature>
<dbReference type="AlphaFoldDB" id="A0A8T3A212"/>
<dbReference type="Gene3D" id="1.25.40.10">
    <property type="entry name" value="Tetratricopeptide repeat domain"/>
    <property type="match status" value="1"/>
</dbReference>
<accession>A0A8T3A212</accession>
<keyword evidence="2" id="KW-0175">Coiled coil</keyword>
<dbReference type="Proteomes" id="UP000829196">
    <property type="component" value="Unassembled WGS sequence"/>
</dbReference>
<dbReference type="SUPFAM" id="SSF48452">
    <property type="entry name" value="TPR-like"/>
    <property type="match status" value="1"/>
</dbReference>
<dbReference type="PROSITE" id="PS50005">
    <property type="entry name" value="TPR"/>
    <property type="match status" value="1"/>
</dbReference>
<dbReference type="PANTHER" id="PTHR44203:SF8">
    <property type="entry name" value="ETHYLENE-OVERPRODUCTION PROTEIN 1"/>
    <property type="match status" value="1"/>
</dbReference>